<accession>A0A438HA75</accession>
<keyword evidence="1" id="KW-0472">Membrane</keyword>
<gene>
    <name evidence="2" type="ORF">CK203_038071</name>
</gene>
<protein>
    <recommendedName>
        <fullName evidence="4">StAR lipid transfer-like protein</fullName>
    </recommendedName>
</protein>
<feature type="transmembrane region" description="Helical" evidence="1">
    <location>
        <begin position="14"/>
        <end position="32"/>
    </location>
</feature>
<dbReference type="EMBL" id="QGNW01000254">
    <property type="protein sequence ID" value="RVW81352.1"/>
    <property type="molecule type" value="Genomic_DNA"/>
</dbReference>
<organism evidence="2 3">
    <name type="scientific">Vitis vinifera</name>
    <name type="common">Grape</name>
    <dbReference type="NCBI Taxonomy" id="29760"/>
    <lineage>
        <taxon>Eukaryota</taxon>
        <taxon>Viridiplantae</taxon>
        <taxon>Streptophyta</taxon>
        <taxon>Embryophyta</taxon>
        <taxon>Tracheophyta</taxon>
        <taxon>Spermatophyta</taxon>
        <taxon>Magnoliopsida</taxon>
        <taxon>eudicotyledons</taxon>
        <taxon>Gunneridae</taxon>
        <taxon>Pentapetalae</taxon>
        <taxon>rosids</taxon>
        <taxon>Vitales</taxon>
        <taxon>Vitaceae</taxon>
        <taxon>Viteae</taxon>
        <taxon>Vitis</taxon>
    </lineage>
</organism>
<evidence type="ECO:0000313" key="2">
    <source>
        <dbReference type="EMBL" id="RVW81352.1"/>
    </source>
</evidence>
<sequence length="95" mass="9852">MEENGHGSGDGSHWWWALASAAQLGWGVFSYRRGGVGDSRLMPVKAFGVASLFVGAAASAAFGVLHASGIHKVEDLKEMGANIRTGLGVRPRGTG</sequence>
<dbReference type="PANTHER" id="PTHR37744">
    <property type="entry name" value="STAR LIPID TRANSFER-LIKE PROTEIN"/>
    <property type="match status" value="1"/>
</dbReference>
<evidence type="ECO:0000313" key="3">
    <source>
        <dbReference type="Proteomes" id="UP000288805"/>
    </source>
</evidence>
<keyword evidence="1" id="KW-1133">Transmembrane helix</keyword>
<dbReference type="AlphaFoldDB" id="A0A438HA75"/>
<dbReference type="PANTHER" id="PTHR37744:SF1">
    <property type="entry name" value="STAR LIPID TRANSFER-LIKE PROTEIN"/>
    <property type="match status" value="1"/>
</dbReference>
<comment type="caution">
    <text evidence="2">The sequence shown here is derived from an EMBL/GenBank/DDBJ whole genome shotgun (WGS) entry which is preliminary data.</text>
</comment>
<evidence type="ECO:0008006" key="4">
    <source>
        <dbReference type="Google" id="ProtNLM"/>
    </source>
</evidence>
<feature type="transmembrane region" description="Helical" evidence="1">
    <location>
        <begin position="44"/>
        <end position="65"/>
    </location>
</feature>
<name>A0A438HA75_VITVI</name>
<proteinExistence type="predicted"/>
<dbReference type="Proteomes" id="UP000288805">
    <property type="component" value="Unassembled WGS sequence"/>
</dbReference>
<reference evidence="2 3" key="1">
    <citation type="journal article" date="2018" name="PLoS Genet.">
        <title>Population sequencing reveals clonal diversity and ancestral inbreeding in the grapevine cultivar Chardonnay.</title>
        <authorList>
            <person name="Roach M.J."/>
            <person name="Johnson D.L."/>
            <person name="Bohlmann J."/>
            <person name="van Vuuren H.J."/>
            <person name="Jones S.J."/>
            <person name="Pretorius I.S."/>
            <person name="Schmidt S.A."/>
            <person name="Borneman A.R."/>
        </authorList>
    </citation>
    <scope>NUCLEOTIDE SEQUENCE [LARGE SCALE GENOMIC DNA]</scope>
    <source>
        <strain evidence="3">cv. Chardonnay</strain>
        <tissue evidence="2">Leaf</tissue>
    </source>
</reference>
<evidence type="ECO:0000256" key="1">
    <source>
        <dbReference type="SAM" id="Phobius"/>
    </source>
</evidence>
<keyword evidence="1" id="KW-0812">Transmembrane</keyword>